<dbReference type="PANTHER" id="PTHR46288:SF80">
    <property type="entry name" value="CYSTEINE_HISTIDINE-RICH C1 DOMAIN FAMILY PROTEIN"/>
    <property type="match status" value="1"/>
</dbReference>
<protein>
    <recommendedName>
        <fullName evidence="2">DC1 domain-containing protein</fullName>
    </recommendedName>
</protein>
<evidence type="ECO:0000313" key="4">
    <source>
        <dbReference type="Proteomes" id="UP000631114"/>
    </source>
</evidence>
<dbReference type="AlphaFoldDB" id="A0A835IZ60"/>
<dbReference type="SUPFAM" id="SSF57889">
    <property type="entry name" value="Cysteine-rich domain"/>
    <property type="match status" value="1"/>
</dbReference>
<reference evidence="3 4" key="1">
    <citation type="submission" date="2020-10" db="EMBL/GenBank/DDBJ databases">
        <title>The Coptis chinensis genome and diversification of protoberbering-type alkaloids.</title>
        <authorList>
            <person name="Wang B."/>
            <person name="Shu S."/>
            <person name="Song C."/>
            <person name="Liu Y."/>
        </authorList>
    </citation>
    <scope>NUCLEOTIDE SEQUENCE [LARGE SCALE GENOMIC DNA]</scope>
    <source>
        <strain evidence="3">HL-2020</strain>
        <tissue evidence="3">Leaf</tissue>
    </source>
</reference>
<keyword evidence="4" id="KW-1185">Reference proteome</keyword>
<name>A0A835IZ60_9MAGN</name>
<keyword evidence="1" id="KW-0677">Repeat</keyword>
<dbReference type="Proteomes" id="UP000631114">
    <property type="component" value="Unassembled WGS sequence"/>
</dbReference>
<dbReference type="EMBL" id="JADFTS010000001">
    <property type="protein sequence ID" value="KAF9625332.1"/>
    <property type="molecule type" value="Genomic_DNA"/>
</dbReference>
<dbReference type="InterPro" id="IPR046349">
    <property type="entry name" value="C1-like_sf"/>
</dbReference>
<evidence type="ECO:0000256" key="1">
    <source>
        <dbReference type="ARBA" id="ARBA00022737"/>
    </source>
</evidence>
<accession>A0A835IZ60</accession>
<comment type="caution">
    <text evidence="3">The sequence shown here is derived from an EMBL/GenBank/DDBJ whole genome shotgun (WGS) entry which is preliminary data.</text>
</comment>
<dbReference type="OrthoDB" id="1877533at2759"/>
<proteinExistence type="predicted"/>
<evidence type="ECO:0000313" key="3">
    <source>
        <dbReference type="EMBL" id="KAF9625332.1"/>
    </source>
</evidence>
<dbReference type="InterPro" id="IPR004146">
    <property type="entry name" value="DC1"/>
</dbReference>
<sequence>MGKLEYDQSIEHFSHEHPLELSKFKELPQNFPSTCSGCNLSCSDWLYTCKACKYVLHILCSQVPQFLHHPADPNHALTLISTPADQRDGTKHTLILLTLHSTLPIKPKASLVTYARSWDPTVGSIGVTHVILMSI</sequence>
<organism evidence="3 4">
    <name type="scientific">Coptis chinensis</name>
    <dbReference type="NCBI Taxonomy" id="261450"/>
    <lineage>
        <taxon>Eukaryota</taxon>
        <taxon>Viridiplantae</taxon>
        <taxon>Streptophyta</taxon>
        <taxon>Embryophyta</taxon>
        <taxon>Tracheophyta</taxon>
        <taxon>Spermatophyta</taxon>
        <taxon>Magnoliopsida</taxon>
        <taxon>Ranunculales</taxon>
        <taxon>Ranunculaceae</taxon>
        <taxon>Coptidoideae</taxon>
        <taxon>Coptis</taxon>
    </lineage>
</organism>
<gene>
    <name evidence="3" type="ORF">IFM89_021702</name>
</gene>
<dbReference type="PANTHER" id="PTHR46288">
    <property type="entry name" value="PHORBOL-ESTER/DAG-TYPE DOMAIN-CONTAINING PROTEIN"/>
    <property type="match status" value="1"/>
</dbReference>
<evidence type="ECO:0000259" key="2">
    <source>
        <dbReference type="Pfam" id="PF03107"/>
    </source>
</evidence>
<dbReference type="Pfam" id="PF03107">
    <property type="entry name" value="C1_2"/>
    <property type="match status" value="1"/>
</dbReference>
<feature type="domain" description="DC1" evidence="2">
    <location>
        <begin position="13"/>
        <end position="60"/>
    </location>
</feature>